<dbReference type="Proteomes" id="UP000553193">
    <property type="component" value="Unassembled WGS sequence"/>
</dbReference>
<evidence type="ECO:0000313" key="1">
    <source>
        <dbReference type="EMBL" id="MBB3898695.1"/>
    </source>
</evidence>
<dbReference type="EMBL" id="JACIDJ010000003">
    <property type="protein sequence ID" value="MBB3898695.1"/>
    <property type="molecule type" value="Genomic_DNA"/>
</dbReference>
<accession>A0A840AF22</accession>
<dbReference type="SUPFAM" id="SSF52540">
    <property type="entry name" value="P-loop containing nucleoside triphosphate hydrolases"/>
    <property type="match status" value="1"/>
</dbReference>
<keyword evidence="2" id="KW-1185">Reference proteome</keyword>
<evidence type="ECO:0000313" key="2">
    <source>
        <dbReference type="Proteomes" id="UP000553193"/>
    </source>
</evidence>
<sequence length="431" mass="48238">MLAARKIFHLHISKCGGTALNAALDSETHAERARPPAEFGQRLRDRGIAHADIAALQDPALRPTLAEAARESIAWFDVLHGHVDIAPWLDADDHVFTVLRRADRRALSQFQDYRRLAPHDYAHKPDDWRRMHEACRELPDFARLRAACGDALPFRSMFEDHQCRALTQHSVSAEAFDAMPPEERAAQAWRTLQHYGARIGVLEEVDRLRGELARDMGWCPPAPLEVRNRTAPEEHGEAARAAAAAVTTGDRLLHDRAVAALRAAPARDYTLAEFEAEFVAARLSALAPMRIGAEHVFDMNMPLVGRGLHGRDAAGSRECCRWLGADRDALIYLPVPGPGARLTLRLYNKGWVDPGLRDRLTVTVDGMPVRSWSEPRREVAEAICFRAVARRGWVRIGLHGEHALTDTEAGRPSDDGRPKIFNLWRYSYQAD</sequence>
<organism evidence="1 2">
    <name type="scientific">Roseococcus suduntuyensis</name>
    <dbReference type="NCBI Taxonomy" id="455361"/>
    <lineage>
        <taxon>Bacteria</taxon>
        <taxon>Pseudomonadati</taxon>
        <taxon>Pseudomonadota</taxon>
        <taxon>Alphaproteobacteria</taxon>
        <taxon>Acetobacterales</taxon>
        <taxon>Roseomonadaceae</taxon>
        <taxon>Roseococcus</taxon>
    </lineage>
</organism>
<dbReference type="Gene3D" id="3.40.50.300">
    <property type="entry name" value="P-loop containing nucleotide triphosphate hydrolases"/>
    <property type="match status" value="1"/>
</dbReference>
<reference evidence="1 2" key="1">
    <citation type="submission" date="2020-08" db="EMBL/GenBank/DDBJ databases">
        <title>Genomic Encyclopedia of Type Strains, Phase IV (KMG-IV): sequencing the most valuable type-strain genomes for metagenomic binning, comparative biology and taxonomic classification.</title>
        <authorList>
            <person name="Goeker M."/>
        </authorList>
    </citation>
    <scope>NUCLEOTIDE SEQUENCE [LARGE SCALE GENOMIC DNA]</scope>
    <source>
        <strain evidence="1 2">DSM 19979</strain>
    </source>
</reference>
<protein>
    <submittedName>
        <fullName evidence="1">Uncharacterized protein</fullName>
    </submittedName>
</protein>
<comment type="caution">
    <text evidence="1">The sequence shown here is derived from an EMBL/GenBank/DDBJ whole genome shotgun (WGS) entry which is preliminary data.</text>
</comment>
<dbReference type="RefSeq" id="WP_184383787.1">
    <property type="nucleotide sequence ID" value="NZ_JACIDJ010000003.1"/>
</dbReference>
<name>A0A840AF22_9PROT</name>
<dbReference type="AlphaFoldDB" id="A0A840AF22"/>
<gene>
    <name evidence="1" type="ORF">GGQ83_002138</name>
</gene>
<dbReference type="InterPro" id="IPR027417">
    <property type="entry name" value="P-loop_NTPase"/>
</dbReference>
<proteinExistence type="predicted"/>